<organism evidence="2 3">
    <name type="scientific">Stylonychia lemnae</name>
    <name type="common">Ciliate</name>
    <dbReference type="NCBI Taxonomy" id="5949"/>
    <lineage>
        <taxon>Eukaryota</taxon>
        <taxon>Sar</taxon>
        <taxon>Alveolata</taxon>
        <taxon>Ciliophora</taxon>
        <taxon>Intramacronucleata</taxon>
        <taxon>Spirotrichea</taxon>
        <taxon>Stichotrichia</taxon>
        <taxon>Sporadotrichida</taxon>
        <taxon>Oxytrichidae</taxon>
        <taxon>Stylonychinae</taxon>
        <taxon>Stylonychia</taxon>
    </lineage>
</organism>
<evidence type="ECO:0000313" key="2">
    <source>
        <dbReference type="EMBL" id="CDW73463.1"/>
    </source>
</evidence>
<gene>
    <name evidence="2" type="primary">Contig7822.g8345</name>
    <name evidence="2" type="ORF">STYLEM_2440</name>
</gene>
<feature type="compositionally biased region" description="Basic and acidic residues" evidence="1">
    <location>
        <begin position="17"/>
        <end position="32"/>
    </location>
</feature>
<name>A0A077ZU79_STYLE</name>
<proteinExistence type="predicted"/>
<dbReference type="InParanoid" id="A0A077ZU79"/>
<feature type="region of interest" description="Disordered" evidence="1">
    <location>
        <begin position="1"/>
        <end position="41"/>
    </location>
</feature>
<dbReference type="OrthoDB" id="322159at2759"/>
<dbReference type="AlphaFoldDB" id="A0A077ZU79"/>
<protein>
    <submittedName>
        <fullName evidence="2">Uncharacterized protein</fullName>
    </submittedName>
</protein>
<dbReference type="Proteomes" id="UP000039865">
    <property type="component" value="Unassembled WGS sequence"/>
</dbReference>
<reference evidence="2 3" key="1">
    <citation type="submission" date="2014-06" db="EMBL/GenBank/DDBJ databases">
        <authorList>
            <person name="Swart Estienne"/>
        </authorList>
    </citation>
    <scope>NUCLEOTIDE SEQUENCE [LARGE SCALE GENOMIC DNA]</scope>
    <source>
        <strain evidence="2 3">130c</strain>
    </source>
</reference>
<feature type="region of interest" description="Disordered" evidence="1">
    <location>
        <begin position="162"/>
        <end position="197"/>
    </location>
</feature>
<sequence>MSTSLIVSPQQSPNKSKSQENSKSPKREHSSSTKEYLLKPVGYRTDPNQKQVISSQHKVDQLGKDSPGVGAYNYDYSNLTNKILAQGSVVQNFSFSQQRKFFDFTQNIRLKQELQDLKCLISIQPRPHYYDVNVKTKWVSKVGGFPKDQRFKYELAEKLLADRSPGPTTATPRSNLPSIKDAMKTPTNLNKSTVEDQSYRSRFEESRKIFFRELERDVQGKDSPGFVYDAYKTFTNNQRKNSYTFGRRKINDTTKSEVLPAPGSYQQVNLQAIKLKPKGGGFSKATRNVDLVNYSEKYGVYGGQVLIQ</sequence>
<evidence type="ECO:0000313" key="3">
    <source>
        <dbReference type="Proteomes" id="UP000039865"/>
    </source>
</evidence>
<dbReference type="EMBL" id="CCKQ01002369">
    <property type="protein sequence ID" value="CDW73463.1"/>
    <property type="molecule type" value="Genomic_DNA"/>
</dbReference>
<feature type="compositionally biased region" description="Polar residues" evidence="1">
    <location>
        <begin position="166"/>
        <end position="177"/>
    </location>
</feature>
<keyword evidence="3" id="KW-1185">Reference proteome</keyword>
<accession>A0A077ZU79</accession>
<evidence type="ECO:0000256" key="1">
    <source>
        <dbReference type="SAM" id="MobiDB-lite"/>
    </source>
</evidence>